<feature type="compositionally biased region" description="Low complexity" evidence="6">
    <location>
        <begin position="68"/>
        <end position="94"/>
    </location>
</feature>
<feature type="compositionally biased region" description="Polar residues" evidence="6">
    <location>
        <begin position="23"/>
        <end position="34"/>
    </location>
</feature>
<dbReference type="InterPro" id="IPR036457">
    <property type="entry name" value="PPM-type-like_dom_sf"/>
</dbReference>
<sequence>MSTTNTDMIDSSSSDIKDETITHNNDTVDTTKATEITADKNLEVSIDKNKENKNTAENKEKEKEKENINNNDDSNNNNNNNTNNTNNNKESTTTKSEESSSDDTYNSGTGDAPSTPQVAHQTIQPQQAQSTHFTTEPSSKTRSVRDFGVSFEKNARYRRTMEDEHVIIDCFGGDVNQGYFAIYDGHGGRGAVEFTAKTLHNNLLEEINKSPEGDILELFKNSYLLTDKQMNESEIQFSGTTSITALIRKSPVDGEKYLYVANAGDARAVICHNKIAERLSYDHKGSDPEEVKRIDAAGGFVCNGRVNGILAVTRSLGDHSMKDHVIGDPYKRSIKLDSGHTHLILACDGLWDVTSDQEAVDLILNETEAQKMSDKLLLHALKKGSTDNISIIVVIL</sequence>
<dbReference type="GO" id="GO:0046872">
    <property type="term" value="F:metal ion binding"/>
    <property type="evidence" value="ECO:0007669"/>
    <property type="project" value="UniProtKB-KW"/>
</dbReference>
<reference evidence="8 9" key="1">
    <citation type="submission" date="2023-11" db="EMBL/GenBank/DDBJ databases">
        <title>Dfirmibasis_genome.</title>
        <authorList>
            <person name="Edelbroek B."/>
            <person name="Kjellin J."/>
            <person name="Jerlstrom-Hultqvist J."/>
            <person name="Soderbom F."/>
        </authorList>
    </citation>
    <scope>NUCLEOTIDE SEQUENCE [LARGE SCALE GENOMIC DNA]</scope>
    <source>
        <strain evidence="8 9">TNS-C-14</strain>
    </source>
</reference>
<feature type="domain" description="PPM-type phosphatase" evidence="7">
    <location>
        <begin position="148"/>
        <end position="396"/>
    </location>
</feature>
<name>A0AAN7TWI4_9MYCE</name>
<comment type="caution">
    <text evidence="8">The sequence shown here is derived from an EMBL/GenBank/DDBJ whole genome shotgun (WGS) entry which is preliminary data.</text>
</comment>
<evidence type="ECO:0000256" key="2">
    <source>
        <dbReference type="ARBA" id="ARBA00022723"/>
    </source>
</evidence>
<dbReference type="InterPro" id="IPR015655">
    <property type="entry name" value="PP2C"/>
</dbReference>
<evidence type="ECO:0000256" key="1">
    <source>
        <dbReference type="ARBA" id="ARBA00006702"/>
    </source>
</evidence>
<dbReference type="InterPro" id="IPR001932">
    <property type="entry name" value="PPM-type_phosphatase-like_dom"/>
</dbReference>
<dbReference type="Pfam" id="PF00481">
    <property type="entry name" value="PP2C"/>
    <property type="match status" value="1"/>
</dbReference>
<keyword evidence="9" id="KW-1185">Reference proteome</keyword>
<dbReference type="SMART" id="SM00331">
    <property type="entry name" value="PP2C_SIG"/>
    <property type="match status" value="1"/>
</dbReference>
<feature type="compositionally biased region" description="Polar residues" evidence="6">
    <location>
        <begin position="105"/>
        <end position="141"/>
    </location>
</feature>
<dbReference type="GO" id="GO:0004722">
    <property type="term" value="F:protein serine/threonine phosphatase activity"/>
    <property type="evidence" value="ECO:0007669"/>
    <property type="project" value="InterPro"/>
</dbReference>
<organism evidence="8 9">
    <name type="scientific">Dictyostelium firmibasis</name>
    <dbReference type="NCBI Taxonomy" id="79012"/>
    <lineage>
        <taxon>Eukaryota</taxon>
        <taxon>Amoebozoa</taxon>
        <taxon>Evosea</taxon>
        <taxon>Eumycetozoa</taxon>
        <taxon>Dictyostelia</taxon>
        <taxon>Dictyosteliales</taxon>
        <taxon>Dictyosteliaceae</taxon>
        <taxon>Dictyostelium</taxon>
    </lineage>
</organism>
<keyword evidence="2" id="KW-0479">Metal-binding</keyword>
<feature type="compositionally biased region" description="Basic and acidic residues" evidence="6">
    <location>
        <begin position="37"/>
        <end position="67"/>
    </location>
</feature>
<evidence type="ECO:0000259" key="7">
    <source>
        <dbReference type="PROSITE" id="PS51746"/>
    </source>
</evidence>
<dbReference type="Proteomes" id="UP001344447">
    <property type="component" value="Unassembled WGS sequence"/>
</dbReference>
<comment type="similarity">
    <text evidence="1 5">Belongs to the PP2C family.</text>
</comment>
<accession>A0AAN7TWI4</accession>
<dbReference type="EMBL" id="JAVFKY010000002">
    <property type="protein sequence ID" value="KAK5581169.1"/>
    <property type="molecule type" value="Genomic_DNA"/>
</dbReference>
<dbReference type="CDD" id="cd00143">
    <property type="entry name" value="PP2Cc"/>
    <property type="match status" value="1"/>
</dbReference>
<feature type="compositionally biased region" description="Low complexity" evidence="6">
    <location>
        <begin position="1"/>
        <end position="14"/>
    </location>
</feature>
<evidence type="ECO:0000256" key="3">
    <source>
        <dbReference type="ARBA" id="ARBA00022801"/>
    </source>
</evidence>
<evidence type="ECO:0000256" key="5">
    <source>
        <dbReference type="RuleBase" id="RU003465"/>
    </source>
</evidence>
<feature type="region of interest" description="Disordered" evidence="6">
    <location>
        <begin position="1"/>
        <end position="145"/>
    </location>
</feature>
<dbReference type="SMART" id="SM00332">
    <property type="entry name" value="PP2Cc"/>
    <property type="match status" value="1"/>
</dbReference>
<keyword evidence="3 5" id="KW-0378">Hydrolase</keyword>
<proteinExistence type="inferred from homology"/>
<evidence type="ECO:0000313" key="8">
    <source>
        <dbReference type="EMBL" id="KAK5581169.1"/>
    </source>
</evidence>
<dbReference type="PROSITE" id="PS51746">
    <property type="entry name" value="PPM_2"/>
    <property type="match status" value="1"/>
</dbReference>
<keyword evidence="4 5" id="KW-0904">Protein phosphatase</keyword>
<evidence type="ECO:0000313" key="9">
    <source>
        <dbReference type="Proteomes" id="UP001344447"/>
    </source>
</evidence>
<dbReference type="Gene3D" id="3.60.40.10">
    <property type="entry name" value="PPM-type phosphatase domain"/>
    <property type="match status" value="1"/>
</dbReference>
<evidence type="ECO:0000256" key="4">
    <source>
        <dbReference type="ARBA" id="ARBA00022912"/>
    </source>
</evidence>
<dbReference type="SUPFAM" id="SSF81606">
    <property type="entry name" value="PP2C-like"/>
    <property type="match status" value="1"/>
</dbReference>
<dbReference type="PROSITE" id="PS01032">
    <property type="entry name" value="PPM_1"/>
    <property type="match status" value="1"/>
</dbReference>
<protein>
    <recommendedName>
        <fullName evidence="7">PPM-type phosphatase domain-containing protein</fullName>
    </recommendedName>
</protein>
<evidence type="ECO:0000256" key="6">
    <source>
        <dbReference type="SAM" id="MobiDB-lite"/>
    </source>
</evidence>
<dbReference type="AlphaFoldDB" id="A0AAN7TWI4"/>
<dbReference type="InterPro" id="IPR000222">
    <property type="entry name" value="PP2C_BS"/>
</dbReference>
<dbReference type="PANTHER" id="PTHR13832:SF837">
    <property type="entry name" value="PROTEIN PHOSPHATASE 2C-LIKE DOMAIN-CONTAINING PROTEIN 1"/>
    <property type="match status" value="1"/>
</dbReference>
<dbReference type="PANTHER" id="PTHR13832">
    <property type="entry name" value="PROTEIN PHOSPHATASE 2C"/>
    <property type="match status" value="1"/>
</dbReference>
<gene>
    <name evidence="8" type="ORF">RB653_001199</name>
</gene>